<dbReference type="RefSeq" id="WP_121637541.1">
    <property type="nucleotide sequence ID" value="NZ_CP033065.1"/>
</dbReference>
<keyword evidence="7 13" id="KW-0808">Transferase</keyword>
<comment type="pathway">
    <text evidence="2 13">Glycolipid biosynthesis; lipid IV(A) biosynthesis; lipid IV(A) from (3R)-3-hydroxytetradecanoyl-[acyl-carrier-protein] and UDP-N-acetyl-alpha-D-glucosamine: step 6/6.</text>
</comment>
<evidence type="ECO:0000256" key="6">
    <source>
        <dbReference type="ARBA" id="ARBA00022556"/>
    </source>
</evidence>
<feature type="transmembrane region" description="Helical" evidence="14">
    <location>
        <begin position="12"/>
        <end position="29"/>
    </location>
</feature>
<dbReference type="PANTHER" id="PTHR42724">
    <property type="entry name" value="TETRAACYLDISACCHARIDE 4'-KINASE"/>
    <property type="match status" value="1"/>
</dbReference>
<reference evidence="15 16" key="1">
    <citation type="submission" date="2018-10" db="EMBL/GenBank/DDBJ databases">
        <title>Complete Genome Sequence and Transcriptomic Profiles of a Marine Bacterium, Pseudoalteromonas agarivorans Hao 2018.</title>
        <authorList>
            <person name="Hao L."/>
        </authorList>
    </citation>
    <scope>NUCLEOTIDE SEQUENCE [LARGE SCALE GENOMIC DNA]</scope>
    <source>
        <strain evidence="15 16">Hao 2018</strain>
    </source>
</reference>
<evidence type="ECO:0000256" key="9">
    <source>
        <dbReference type="ARBA" id="ARBA00022777"/>
    </source>
</evidence>
<evidence type="ECO:0000256" key="11">
    <source>
        <dbReference type="ARBA" id="ARBA00023098"/>
    </source>
</evidence>
<evidence type="ECO:0000256" key="12">
    <source>
        <dbReference type="ARBA" id="ARBA00029757"/>
    </source>
</evidence>
<keyword evidence="5 13" id="KW-0444">Lipid biosynthesis</keyword>
<evidence type="ECO:0000256" key="14">
    <source>
        <dbReference type="SAM" id="Phobius"/>
    </source>
</evidence>
<comment type="similarity">
    <text evidence="13">Belongs to the LpxK family.</text>
</comment>
<evidence type="ECO:0000256" key="5">
    <source>
        <dbReference type="ARBA" id="ARBA00022516"/>
    </source>
</evidence>
<dbReference type="HAMAP" id="MF_00409">
    <property type="entry name" value="LpxK"/>
    <property type="match status" value="1"/>
</dbReference>
<evidence type="ECO:0000256" key="13">
    <source>
        <dbReference type="HAMAP-Rule" id="MF_00409"/>
    </source>
</evidence>
<name>A0AAD0TYQ3_9GAMM</name>
<keyword evidence="8 13" id="KW-0547">Nucleotide-binding</keyword>
<gene>
    <name evidence="13" type="primary">lpxK</name>
    <name evidence="15" type="ORF">D9T18_08520</name>
</gene>
<organism evidence="15 16">
    <name type="scientific">Pseudoalteromonas agarivorans</name>
    <dbReference type="NCBI Taxonomy" id="176102"/>
    <lineage>
        <taxon>Bacteria</taxon>
        <taxon>Pseudomonadati</taxon>
        <taxon>Pseudomonadota</taxon>
        <taxon>Gammaproteobacteria</taxon>
        <taxon>Alteromonadales</taxon>
        <taxon>Pseudoalteromonadaceae</taxon>
        <taxon>Pseudoalteromonas</taxon>
    </lineage>
</organism>
<proteinExistence type="inferred from homology"/>
<dbReference type="SUPFAM" id="SSF52540">
    <property type="entry name" value="P-loop containing nucleoside triphosphate hydrolases"/>
    <property type="match status" value="1"/>
</dbReference>
<evidence type="ECO:0000256" key="1">
    <source>
        <dbReference type="ARBA" id="ARBA00002274"/>
    </source>
</evidence>
<dbReference type="GO" id="GO:0005886">
    <property type="term" value="C:plasma membrane"/>
    <property type="evidence" value="ECO:0007669"/>
    <property type="project" value="TreeGrafter"/>
</dbReference>
<keyword evidence="11 13" id="KW-0443">Lipid metabolism</keyword>
<dbReference type="NCBIfam" id="TIGR00682">
    <property type="entry name" value="lpxK"/>
    <property type="match status" value="1"/>
</dbReference>
<keyword evidence="14" id="KW-0472">Membrane</keyword>
<feature type="binding site" evidence="13">
    <location>
        <begin position="58"/>
        <end position="65"/>
    </location>
    <ligand>
        <name>ATP</name>
        <dbReference type="ChEBI" id="CHEBI:30616"/>
    </ligand>
</feature>
<dbReference type="GO" id="GO:0009029">
    <property type="term" value="F:lipid-A 4'-kinase activity"/>
    <property type="evidence" value="ECO:0007669"/>
    <property type="project" value="UniProtKB-UniRule"/>
</dbReference>
<dbReference type="GO" id="GO:0005524">
    <property type="term" value="F:ATP binding"/>
    <property type="evidence" value="ECO:0007669"/>
    <property type="project" value="UniProtKB-UniRule"/>
</dbReference>
<keyword evidence="10 13" id="KW-0067">ATP-binding</keyword>
<evidence type="ECO:0000256" key="4">
    <source>
        <dbReference type="ARBA" id="ARBA00016436"/>
    </source>
</evidence>
<dbReference type="GO" id="GO:0009245">
    <property type="term" value="P:lipid A biosynthetic process"/>
    <property type="evidence" value="ECO:0007669"/>
    <property type="project" value="UniProtKB-UniRule"/>
</dbReference>
<dbReference type="EMBL" id="CP033065">
    <property type="protein sequence ID" value="AYM86752.1"/>
    <property type="molecule type" value="Genomic_DNA"/>
</dbReference>
<evidence type="ECO:0000313" key="16">
    <source>
        <dbReference type="Proteomes" id="UP000279995"/>
    </source>
</evidence>
<evidence type="ECO:0000313" key="15">
    <source>
        <dbReference type="EMBL" id="AYM86752.1"/>
    </source>
</evidence>
<evidence type="ECO:0000256" key="7">
    <source>
        <dbReference type="ARBA" id="ARBA00022679"/>
    </source>
</evidence>
<dbReference type="InterPro" id="IPR003758">
    <property type="entry name" value="LpxK"/>
</dbReference>
<keyword evidence="14" id="KW-1133">Transmembrane helix</keyword>
<comment type="function">
    <text evidence="1 13">Transfers the gamma-phosphate of ATP to the 4'-position of a tetraacyldisaccharide 1-phosphate intermediate (termed DS-1-P) to form tetraacyldisaccharide 1,4'-bis-phosphate (lipid IVA).</text>
</comment>
<dbReference type="PANTHER" id="PTHR42724:SF1">
    <property type="entry name" value="TETRAACYLDISACCHARIDE 4'-KINASE, MITOCHONDRIAL-RELATED"/>
    <property type="match status" value="1"/>
</dbReference>
<accession>A0AAD0TYQ3</accession>
<evidence type="ECO:0000256" key="3">
    <source>
        <dbReference type="ARBA" id="ARBA00012071"/>
    </source>
</evidence>
<evidence type="ECO:0000256" key="8">
    <source>
        <dbReference type="ARBA" id="ARBA00022741"/>
    </source>
</evidence>
<sequence>MSKIEQSWYKPFSFITLFLLPLAALFWLISNIRKWFFKVGFATPFKAKSKVIVVGNISVGGNGKTPFVLWLFEYLSEQGLKVGIISRGYGGKANSYPLVVERGVTSAQAGDEPILLFNRLKCPLVVGPDRKANITLLEQQFCVDVIISDDGMQHYKMSRDIECCIVDSQRRFGNGFVMPAGPLRETTNRLNSVDLVIENGGDASLSYVLQTGALKHVANNTPVNKTIEKGHAVSAIGNPQRFENSLKGQNIQLLSTHHYRDHYAYSMADFTQFNDDNVLMTEKDAVKCRDFAKDTWYYLPVNAKPTDAVIHKLDLLLKQKGILNGL</sequence>
<dbReference type="GO" id="GO:0009244">
    <property type="term" value="P:lipopolysaccharide core region biosynthetic process"/>
    <property type="evidence" value="ECO:0007669"/>
    <property type="project" value="TreeGrafter"/>
</dbReference>
<dbReference type="Pfam" id="PF02606">
    <property type="entry name" value="LpxK"/>
    <property type="match status" value="1"/>
</dbReference>
<protein>
    <recommendedName>
        <fullName evidence="4 13">Tetraacyldisaccharide 4'-kinase</fullName>
        <ecNumber evidence="3 13">2.7.1.130</ecNumber>
    </recommendedName>
    <alternativeName>
        <fullName evidence="12 13">Lipid A 4'-kinase</fullName>
    </alternativeName>
</protein>
<keyword evidence="9 13" id="KW-0418">Kinase</keyword>
<evidence type="ECO:0000256" key="2">
    <source>
        <dbReference type="ARBA" id="ARBA00004870"/>
    </source>
</evidence>
<dbReference type="InterPro" id="IPR027417">
    <property type="entry name" value="P-loop_NTPase"/>
</dbReference>
<dbReference type="AlphaFoldDB" id="A0AAD0TYQ3"/>
<keyword evidence="14" id="KW-0812">Transmembrane</keyword>
<dbReference type="Proteomes" id="UP000279995">
    <property type="component" value="Chromosome I"/>
</dbReference>
<keyword evidence="6 13" id="KW-0441">Lipid A biosynthesis</keyword>
<comment type="catalytic activity">
    <reaction evidence="13">
        <text>a lipid A disaccharide + ATP = a lipid IVA + ADP + H(+)</text>
        <dbReference type="Rhea" id="RHEA:67840"/>
        <dbReference type="ChEBI" id="CHEBI:15378"/>
        <dbReference type="ChEBI" id="CHEBI:30616"/>
        <dbReference type="ChEBI" id="CHEBI:176343"/>
        <dbReference type="ChEBI" id="CHEBI:176425"/>
        <dbReference type="ChEBI" id="CHEBI:456216"/>
        <dbReference type="EC" id="2.7.1.130"/>
    </reaction>
</comment>
<evidence type="ECO:0000256" key="10">
    <source>
        <dbReference type="ARBA" id="ARBA00022840"/>
    </source>
</evidence>
<dbReference type="EC" id="2.7.1.130" evidence="3 13"/>